<dbReference type="Pfam" id="PF00249">
    <property type="entry name" value="Myb_DNA-binding"/>
    <property type="match status" value="1"/>
</dbReference>
<feature type="compositionally biased region" description="Low complexity" evidence="7">
    <location>
        <begin position="402"/>
        <end position="412"/>
    </location>
</feature>
<dbReference type="InterPro" id="IPR001005">
    <property type="entry name" value="SANT/Myb"/>
</dbReference>
<evidence type="ECO:0000256" key="4">
    <source>
        <dbReference type="ARBA" id="ARBA00023054"/>
    </source>
</evidence>
<sequence>MPSCCTNDPARHAFQPNSQKEPPGFPFQVSPPVMEPQRQNLNHLSHGTAPNSTMFCTNLHSNSSTDPGMDPRLGIVPPPPPHHHYHPLADHHHHHQVNSRKCPFILDDQGMSSLEDLTDFLDIAEENPSQNSSFHRSHRGKDVIMTLKETMGYLSKELDIPLDDDDDDGSAAFEGIYEPLPRNPRVPVVELYSKKYRTTDAYLPGSSHHHSEAAGYHKQRIRWTTELHDLFLGAVRTLGGPEIATPKRIMSIMNVKGLNIYHVKSHLQKYRLQTQAIINQLTFKYQCASTCYCPEKKLPSPVEKKTASSNSDSDGNVNRDMVVTTALQMQIDVQKLLYDQLKAQKLLQLRIEENAEFLKKLLEKQQKSNPSLDSPSSSQVELSGSTPFADDSSSAKATNVRSQSSSQISSNQETDTTRTEDSRSHKRVREEREQS</sequence>
<gene>
    <name evidence="9" type="ORF">LTRI10_LOCUS48201</name>
</gene>
<evidence type="ECO:0000256" key="3">
    <source>
        <dbReference type="ARBA" id="ARBA00023015"/>
    </source>
</evidence>
<feature type="compositionally biased region" description="Polar residues" evidence="7">
    <location>
        <begin position="307"/>
        <end position="316"/>
    </location>
</feature>
<dbReference type="PROSITE" id="PS51294">
    <property type="entry name" value="HTH_MYB"/>
    <property type="match status" value="1"/>
</dbReference>
<reference evidence="9 10" key="1">
    <citation type="submission" date="2024-04" db="EMBL/GenBank/DDBJ databases">
        <authorList>
            <person name="Fracassetti M."/>
        </authorList>
    </citation>
    <scope>NUCLEOTIDE SEQUENCE [LARGE SCALE GENOMIC DNA]</scope>
</reference>
<dbReference type="InterPro" id="IPR006447">
    <property type="entry name" value="Myb_dom_plants"/>
</dbReference>
<protein>
    <recommendedName>
        <fullName evidence="8">HTH myb-type domain-containing protein</fullName>
    </recommendedName>
</protein>
<dbReference type="PANTHER" id="PTHR31499">
    <property type="entry name" value="MYB FAMILY TRANSCRIPTION FACTOR PHL11"/>
    <property type="match status" value="1"/>
</dbReference>
<feature type="domain" description="HTH myb-type" evidence="8">
    <location>
        <begin position="218"/>
        <end position="275"/>
    </location>
</feature>
<feature type="region of interest" description="Disordered" evidence="7">
    <location>
        <begin position="298"/>
        <end position="317"/>
    </location>
</feature>
<keyword evidence="10" id="KW-1185">Reference proteome</keyword>
<evidence type="ECO:0000256" key="2">
    <source>
        <dbReference type="ARBA" id="ARBA00006783"/>
    </source>
</evidence>
<dbReference type="EMBL" id="OZ034821">
    <property type="protein sequence ID" value="CAL1408625.1"/>
    <property type="molecule type" value="Genomic_DNA"/>
</dbReference>
<keyword evidence="6" id="KW-0539">Nucleus</keyword>
<evidence type="ECO:0000256" key="1">
    <source>
        <dbReference type="ARBA" id="ARBA00004123"/>
    </source>
</evidence>
<dbReference type="FunFam" id="1.10.10.60:FF:000007">
    <property type="entry name" value="Two-component response regulator"/>
    <property type="match status" value="1"/>
</dbReference>
<proteinExistence type="inferred from homology"/>
<dbReference type="Proteomes" id="UP001497516">
    <property type="component" value="Chromosome 8"/>
</dbReference>
<dbReference type="AlphaFoldDB" id="A0AAV2GGB4"/>
<name>A0AAV2GGB4_9ROSI</name>
<feature type="region of interest" description="Disordered" evidence="7">
    <location>
        <begin position="366"/>
        <end position="435"/>
    </location>
</feature>
<comment type="subcellular location">
    <subcellularLocation>
        <location evidence="1">Nucleus</location>
    </subcellularLocation>
</comment>
<dbReference type="SUPFAM" id="SSF46689">
    <property type="entry name" value="Homeodomain-like"/>
    <property type="match status" value="1"/>
</dbReference>
<accession>A0AAV2GGB4</accession>
<dbReference type="Pfam" id="PF14379">
    <property type="entry name" value="Myb_CC_LHEQLE"/>
    <property type="match status" value="1"/>
</dbReference>
<dbReference type="InterPro" id="IPR025756">
    <property type="entry name" value="Myb_CC_LHEQLE"/>
</dbReference>
<dbReference type="PANTHER" id="PTHR31499:SF79">
    <property type="entry name" value="HTH MYB-TYPE DOMAIN-CONTAINING PROTEIN"/>
    <property type="match status" value="1"/>
</dbReference>
<dbReference type="Gene3D" id="1.10.10.60">
    <property type="entry name" value="Homeodomain-like"/>
    <property type="match status" value="1"/>
</dbReference>
<feature type="compositionally biased region" description="Basic and acidic residues" evidence="7">
    <location>
        <begin position="415"/>
        <end position="435"/>
    </location>
</feature>
<evidence type="ECO:0000256" key="7">
    <source>
        <dbReference type="SAM" id="MobiDB-lite"/>
    </source>
</evidence>
<dbReference type="InterPro" id="IPR046955">
    <property type="entry name" value="PHR1-like"/>
</dbReference>
<keyword evidence="4" id="KW-0175">Coiled coil</keyword>
<evidence type="ECO:0000256" key="6">
    <source>
        <dbReference type="ARBA" id="ARBA00023242"/>
    </source>
</evidence>
<feature type="compositionally biased region" description="Low complexity" evidence="7">
    <location>
        <begin position="367"/>
        <end position="383"/>
    </location>
</feature>
<evidence type="ECO:0000256" key="5">
    <source>
        <dbReference type="ARBA" id="ARBA00023163"/>
    </source>
</evidence>
<keyword evidence="3" id="KW-0805">Transcription regulation</keyword>
<keyword evidence="5" id="KW-0804">Transcription</keyword>
<dbReference type="GO" id="GO:0003677">
    <property type="term" value="F:DNA binding"/>
    <property type="evidence" value="ECO:0007669"/>
    <property type="project" value="InterPro"/>
</dbReference>
<dbReference type="InterPro" id="IPR009057">
    <property type="entry name" value="Homeodomain-like_sf"/>
</dbReference>
<evidence type="ECO:0000313" key="10">
    <source>
        <dbReference type="Proteomes" id="UP001497516"/>
    </source>
</evidence>
<evidence type="ECO:0000313" key="9">
    <source>
        <dbReference type="EMBL" id="CAL1408625.1"/>
    </source>
</evidence>
<dbReference type="GO" id="GO:0005634">
    <property type="term" value="C:nucleus"/>
    <property type="evidence" value="ECO:0007669"/>
    <property type="project" value="UniProtKB-SubCell"/>
</dbReference>
<comment type="similarity">
    <text evidence="2">Belongs to the MYB-CC family.</text>
</comment>
<dbReference type="InterPro" id="IPR017930">
    <property type="entry name" value="Myb_dom"/>
</dbReference>
<feature type="region of interest" description="Disordered" evidence="7">
    <location>
        <begin position="1"/>
        <end position="34"/>
    </location>
</feature>
<dbReference type="GO" id="GO:0003700">
    <property type="term" value="F:DNA-binding transcription factor activity"/>
    <property type="evidence" value="ECO:0007669"/>
    <property type="project" value="InterPro"/>
</dbReference>
<evidence type="ECO:0000259" key="8">
    <source>
        <dbReference type="PROSITE" id="PS51294"/>
    </source>
</evidence>
<feature type="compositionally biased region" description="Polar residues" evidence="7">
    <location>
        <begin position="391"/>
        <end position="401"/>
    </location>
</feature>
<organism evidence="9 10">
    <name type="scientific">Linum trigynum</name>
    <dbReference type="NCBI Taxonomy" id="586398"/>
    <lineage>
        <taxon>Eukaryota</taxon>
        <taxon>Viridiplantae</taxon>
        <taxon>Streptophyta</taxon>
        <taxon>Embryophyta</taxon>
        <taxon>Tracheophyta</taxon>
        <taxon>Spermatophyta</taxon>
        <taxon>Magnoliopsida</taxon>
        <taxon>eudicotyledons</taxon>
        <taxon>Gunneridae</taxon>
        <taxon>Pentapetalae</taxon>
        <taxon>rosids</taxon>
        <taxon>fabids</taxon>
        <taxon>Malpighiales</taxon>
        <taxon>Linaceae</taxon>
        <taxon>Linum</taxon>
    </lineage>
</organism>
<dbReference type="NCBIfam" id="TIGR01557">
    <property type="entry name" value="myb_SHAQKYF"/>
    <property type="match status" value="1"/>
</dbReference>